<proteinExistence type="inferred from homology"/>
<dbReference type="InterPro" id="IPR011004">
    <property type="entry name" value="Trimer_LpxA-like_sf"/>
</dbReference>
<sequence>MSSELGFASYIGESSNLKKCKIGKYTSIGPDVKCVFGNHPTHTFVSTHPAFFSTRQQSGFTFVEEQLFDEFAIPLEKGKPYTIEIGNDVWIGARVTILDGVKIGDGAIIASGSLVNRDIEPYTIVGGIPAKEIKKRFKQEHIEFLKALAWWEKDYEWIKSKSHLFHDIEELSNYIDHGS</sequence>
<protein>
    <recommendedName>
        <fullName evidence="7">Acetyltransferase</fullName>
    </recommendedName>
</protein>
<dbReference type="PANTHER" id="PTHR43300">
    <property type="entry name" value="ACETYLTRANSFERASE"/>
    <property type="match status" value="1"/>
</dbReference>
<evidence type="ECO:0000256" key="1">
    <source>
        <dbReference type="ARBA" id="ARBA00007274"/>
    </source>
</evidence>
<comment type="similarity">
    <text evidence="1">Belongs to the transferase hexapeptide repeat family.</text>
</comment>
<dbReference type="RefSeq" id="WP_172436001.1">
    <property type="nucleotide sequence ID" value="NZ_NBWU01000008.1"/>
</dbReference>
<dbReference type="InterPro" id="IPR050179">
    <property type="entry name" value="Trans_hexapeptide_repeat"/>
</dbReference>
<dbReference type="EMBL" id="NBWU01000008">
    <property type="protein sequence ID" value="PCE62606.1"/>
    <property type="molecule type" value="Genomic_DNA"/>
</dbReference>
<keyword evidence="2" id="KW-0808">Transferase</keyword>
<evidence type="ECO:0000256" key="4">
    <source>
        <dbReference type="ARBA" id="ARBA00023315"/>
    </source>
</evidence>
<name>A0A2A4G3R8_9FLAO</name>
<keyword evidence="4" id="KW-0012">Acyltransferase</keyword>
<evidence type="ECO:0000313" key="5">
    <source>
        <dbReference type="EMBL" id="PCE62606.1"/>
    </source>
</evidence>
<evidence type="ECO:0000256" key="3">
    <source>
        <dbReference type="ARBA" id="ARBA00022737"/>
    </source>
</evidence>
<dbReference type="InterPro" id="IPR018357">
    <property type="entry name" value="Hexapep_transf_CS"/>
</dbReference>
<dbReference type="PROSITE" id="PS00101">
    <property type="entry name" value="HEXAPEP_TRANSFERASES"/>
    <property type="match status" value="1"/>
</dbReference>
<reference evidence="5 6" key="1">
    <citation type="submission" date="2017-04" db="EMBL/GenBank/DDBJ databases">
        <title>A new member of the family Flavobacteriaceae isolated from ascidians.</title>
        <authorList>
            <person name="Chen L."/>
        </authorList>
    </citation>
    <scope>NUCLEOTIDE SEQUENCE [LARGE SCALE GENOMIC DNA]</scope>
    <source>
        <strain evidence="5 6">HQA918</strain>
    </source>
</reference>
<accession>A0A2A4G3R8</accession>
<evidence type="ECO:0000256" key="2">
    <source>
        <dbReference type="ARBA" id="ARBA00022679"/>
    </source>
</evidence>
<dbReference type="Pfam" id="PF00132">
    <property type="entry name" value="Hexapep"/>
    <property type="match status" value="1"/>
</dbReference>
<dbReference type="PANTHER" id="PTHR43300:SF11">
    <property type="entry name" value="ACETYLTRANSFERASE RV3034C-RELATED"/>
    <property type="match status" value="1"/>
</dbReference>
<dbReference type="Proteomes" id="UP000219559">
    <property type="component" value="Unassembled WGS sequence"/>
</dbReference>
<comment type="caution">
    <text evidence="5">The sequence shown here is derived from an EMBL/GenBank/DDBJ whole genome shotgun (WGS) entry which is preliminary data.</text>
</comment>
<dbReference type="CDD" id="cd03349">
    <property type="entry name" value="LbH_XAT"/>
    <property type="match status" value="1"/>
</dbReference>
<dbReference type="AlphaFoldDB" id="A0A2A4G3R8"/>
<gene>
    <name evidence="5" type="ORF">B7P33_18410</name>
</gene>
<dbReference type="SUPFAM" id="SSF51161">
    <property type="entry name" value="Trimeric LpxA-like enzymes"/>
    <property type="match status" value="1"/>
</dbReference>
<dbReference type="GO" id="GO:0016746">
    <property type="term" value="F:acyltransferase activity"/>
    <property type="evidence" value="ECO:0007669"/>
    <property type="project" value="UniProtKB-KW"/>
</dbReference>
<keyword evidence="3" id="KW-0677">Repeat</keyword>
<organism evidence="5 6">
    <name type="scientific">Sediminicola luteus</name>
    <dbReference type="NCBI Taxonomy" id="319238"/>
    <lineage>
        <taxon>Bacteria</taxon>
        <taxon>Pseudomonadati</taxon>
        <taxon>Bacteroidota</taxon>
        <taxon>Flavobacteriia</taxon>
        <taxon>Flavobacteriales</taxon>
        <taxon>Flavobacteriaceae</taxon>
        <taxon>Sediminicola</taxon>
    </lineage>
</organism>
<dbReference type="InterPro" id="IPR001451">
    <property type="entry name" value="Hexapep"/>
</dbReference>
<evidence type="ECO:0008006" key="7">
    <source>
        <dbReference type="Google" id="ProtNLM"/>
    </source>
</evidence>
<evidence type="ECO:0000313" key="6">
    <source>
        <dbReference type="Proteomes" id="UP000219559"/>
    </source>
</evidence>
<keyword evidence="6" id="KW-1185">Reference proteome</keyword>
<dbReference type="Gene3D" id="2.160.10.10">
    <property type="entry name" value="Hexapeptide repeat proteins"/>
    <property type="match status" value="1"/>
</dbReference>